<protein>
    <submittedName>
        <fullName evidence="1">Uncharacterized protein</fullName>
    </submittedName>
</protein>
<dbReference type="EMBL" id="BTGU01006580">
    <property type="protein sequence ID" value="GMN21433.1"/>
    <property type="molecule type" value="Genomic_DNA"/>
</dbReference>
<proteinExistence type="predicted"/>
<name>A0AA87Z8W5_FICCA</name>
<evidence type="ECO:0000313" key="1">
    <source>
        <dbReference type="EMBL" id="GMN21433.1"/>
    </source>
</evidence>
<comment type="caution">
    <text evidence="1">The sequence shown here is derived from an EMBL/GenBank/DDBJ whole genome shotgun (WGS) entry which is preliminary data.</text>
</comment>
<dbReference type="Proteomes" id="UP001187192">
    <property type="component" value="Unassembled WGS sequence"/>
</dbReference>
<keyword evidence="2" id="KW-1185">Reference proteome</keyword>
<sequence>MTALSKRSRYSLSGSLSPCLIPNKYDVSIFRVFEPRNAATKASANFLNELIDPGINLRYHCRAAPVRVRKKALQRAASLAFCMSIYACHDSQDKGGSIAPTCSSPYRWPISRSSCHWRWSSLFWSSFFSFIGLLMERSRTQFQLVLTLPRRSNTEVVLPRMFTVYSGIDPGHILWSSAVQLPSSEWPGSGSSSVLCPGHAPHPVAGIQGSPG</sequence>
<gene>
    <name evidence="1" type="ORF">TIFTF001_048880</name>
</gene>
<reference evidence="1" key="1">
    <citation type="submission" date="2023-07" db="EMBL/GenBank/DDBJ databases">
        <title>draft genome sequence of fig (Ficus carica).</title>
        <authorList>
            <person name="Takahashi T."/>
            <person name="Nishimura K."/>
        </authorList>
    </citation>
    <scope>NUCLEOTIDE SEQUENCE</scope>
</reference>
<accession>A0AA87Z8W5</accession>
<dbReference type="AlphaFoldDB" id="A0AA87Z8W5"/>
<evidence type="ECO:0000313" key="2">
    <source>
        <dbReference type="Proteomes" id="UP001187192"/>
    </source>
</evidence>
<organism evidence="1 2">
    <name type="scientific">Ficus carica</name>
    <name type="common">Common fig</name>
    <dbReference type="NCBI Taxonomy" id="3494"/>
    <lineage>
        <taxon>Eukaryota</taxon>
        <taxon>Viridiplantae</taxon>
        <taxon>Streptophyta</taxon>
        <taxon>Embryophyta</taxon>
        <taxon>Tracheophyta</taxon>
        <taxon>Spermatophyta</taxon>
        <taxon>Magnoliopsida</taxon>
        <taxon>eudicotyledons</taxon>
        <taxon>Gunneridae</taxon>
        <taxon>Pentapetalae</taxon>
        <taxon>rosids</taxon>
        <taxon>fabids</taxon>
        <taxon>Rosales</taxon>
        <taxon>Moraceae</taxon>
        <taxon>Ficeae</taxon>
        <taxon>Ficus</taxon>
    </lineage>
</organism>